<reference evidence="3" key="1">
    <citation type="submission" date="2022-11" db="UniProtKB">
        <authorList>
            <consortium name="WormBaseParasite"/>
        </authorList>
    </citation>
    <scope>IDENTIFICATION</scope>
</reference>
<comment type="subcellular location">
    <subcellularLocation>
        <location evidence="1">Nucleus</location>
    </subcellularLocation>
</comment>
<dbReference type="SUPFAM" id="SSF46689">
    <property type="entry name" value="Homeodomain-like"/>
    <property type="match status" value="1"/>
</dbReference>
<organism evidence="2 3">
    <name type="scientific">Acrobeloides nanus</name>
    <dbReference type="NCBI Taxonomy" id="290746"/>
    <lineage>
        <taxon>Eukaryota</taxon>
        <taxon>Metazoa</taxon>
        <taxon>Ecdysozoa</taxon>
        <taxon>Nematoda</taxon>
        <taxon>Chromadorea</taxon>
        <taxon>Rhabditida</taxon>
        <taxon>Tylenchina</taxon>
        <taxon>Cephalobomorpha</taxon>
        <taxon>Cephaloboidea</taxon>
        <taxon>Cephalobidae</taxon>
        <taxon>Acrobeloides</taxon>
    </lineage>
</organism>
<dbReference type="GO" id="GO:0005634">
    <property type="term" value="C:nucleus"/>
    <property type="evidence" value="ECO:0007669"/>
    <property type="project" value="UniProtKB-SubCell"/>
</dbReference>
<dbReference type="WBParaSite" id="ACRNAN_Path_608.g2266.t1">
    <property type="protein sequence ID" value="ACRNAN_Path_608.g2266.t1"/>
    <property type="gene ID" value="ACRNAN_Path_608.g2266"/>
</dbReference>
<dbReference type="CDD" id="cd00090">
    <property type="entry name" value="HTH_ARSR"/>
    <property type="match status" value="1"/>
</dbReference>
<sequence length="73" mass="8303">MTKDLRPNIIRAHEKEKGVREIARFLDISPATVSRAIKRFEETGSNKDRERKDIDDFPKRLAACIAANGGCFE</sequence>
<protein>
    <submittedName>
        <fullName evidence="3">Transposase</fullName>
    </submittedName>
</protein>
<dbReference type="Proteomes" id="UP000887540">
    <property type="component" value="Unplaced"/>
</dbReference>
<dbReference type="Gene3D" id="1.10.10.10">
    <property type="entry name" value="Winged helix-like DNA-binding domain superfamily/Winged helix DNA-binding domain"/>
    <property type="match status" value="1"/>
</dbReference>
<evidence type="ECO:0000313" key="3">
    <source>
        <dbReference type="WBParaSite" id="ACRNAN_Path_608.g2266.t1"/>
    </source>
</evidence>
<dbReference type="InterPro" id="IPR009057">
    <property type="entry name" value="Homeodomain-like_sf"/>
</dbReference>
<dbReference type="Pfam" id="PF13551">
    <property type="entry name" value="HTH_29"/>
    <property type="match status" value="1"/>
</dbReference>
<dbReference type="InterPro" id="IPR036388">
    <property type="entry name" value="WH-like_DNA-bd_sf"/>
</dbReference>
<keyword evidence="2" id="KW-1185">Reference proteome</keyword>
<accession>A0A914C8Z6</accession>
<dbReference type="InterPro" id="IPR011991">
    <property type="entry name" value="ArsR-like_HTH"/>
</dbReference>
<evidence type="ECO:0000313" key="2">
    <source>
        <dbReference type="Proteomes" id="UP000887540"/>
    </source>
</evidence>
<dbReference type="AlphaFoldDB" id="A0A914C8Z6"/>
<evidence type="ECO:0000256" key="1">
    <source>
        <dbReference type="ARBA" id="ARBA00004123"/>
    </source>
</evidence>
<name>A0A914C8Z6_9BILA</name>
<proteinExistence type="predicted"/>